<evidence type="ECO:0000259" key="2">
    <source>
        <dbReference type="Pfam" id="PF02230"/>
    </source>
</evidence>
<dbReference type="InterPro" id="IPR003140">
    <property type="entry name" value="PLipase/COase/thioEstase"/>
</dbReference>
<keyword evidence="4" id="KW-1185">Reference proteome</keyword>
<evidence type="ECO:0000256" key="1">
    <source>
        <dbReference type="SAM" id="MobiDB-lite"/>
    </source>
</evidence>
<accession>A0A1X6WVY8</accession>
<evidence type="ECO:0000313" key="4">
    <source>
        <dbReference type="Proteomes" id="UP000195981"/>
    </source>
</evidence>
<proteinExistence type="predicted"/>
<gene>
    <name evidence="3" type="ORF">FM110_03920</name>
</gene>
<dbReference type="Proteomes" id="UP000195981">
    <property type="component" value="Unassembled WGS sequence"/>
</dbReference>
<dbReference type="OrthoDB" id="9780848at2"/>
<dbReference type="Pfam" id="PF02230">
    <property type="entry name" value="Abhydrolase_2"/>
    <property type="match status" value="1"/>
</dbReference>
<feature type="region of interest" description="Disordered" evidence="1">
    <location>
        <begin position="1"/>
        <end position="24"/>
    </location>
</feature>
<organism evidence="3 4">
    <name type="scientific">Brachybacterium nesterenkovii</name>
    <dbReference type="NCBI Taxonomy" id="47847"/>
    <lineage>
        <taxon>Bacteria</taxon>
        <taxon>Bacillati</taxon>
        <taxon>Actinomycetota</taxon>
        <taxon>Actinomycetes</taxon>
        <taxon>Micrococcales</taxon>
        <taxon>Dermabacteraceae</taxon>
        <taxon>Brachybacterium</taxon>
    </lineage>
</organism>
<evidence type="ECO:0000313" key="3">
    <source>
        <dbReference type="EMBL" id="SLM89626.1"/>
    </source>
</evidence>
<name>A0A1X6WVY8_9MICO</name>
<dbReference type="AlphaFoldDB" id="A0A1X6WVY8"/>
<sequence length="242" mass="25823">MDEPETTPAAPQSDSVGDLGGPAAPVVRVERATEGIDPAAERWTRPPREGDRIAVLLHGLGSNEDDLFSFARFLPRDLVLVSLRGIFSYGPGWAWLDFPIDPRDREKLTASAAAIEEWAAAQAGTVVGAIGFSQGAILTYELLRRRVLPLEWIAPLSGAPFPGALPGDAELAADPIPAFWGHGGADPLFGPEVGELTRAWMREHTVLTEELSPALGHGVDEQVLGALIGFVEAQEAHEAQQA</sequence>
<dbReference type="GO" id="GO:0016787">
    <property type="term" value="F:hydrolase activity"/>
    <property type="evidence" value="ECO:0007669"/>
    <property type="project" value="InterPro"/>
</dbReference>
<protein>
    <submittedName>
        <fullName evidence="3">Possible phospholipase/carboxylesterase</fullName>
    </submittedName>
</protein>
<dbReference type="RefSeq" id="WP_087102848.1">
    <property type="nucleotide sequence ID" value="NZ_FWFG01000035.1"/>
</dbReference>
<dbReference type="Gene3D" id="3.40.50.1820">
    <property type="entry name" value="alpha/beta hydrolase"/>
    <property type="match status" value="1"/>
</dbReference>
<dbReference type="InterPro" id="IPR029058">
    <property type="entry name" value="AB_hydrolase_fold"/>
</dbReference>
<reference evidence="3 4" key="1">
    <citation type="submission" date="2017-02" db="EMBL/GenBank/DDBJ databases">
        <authorList>
            <person name="Peterson S.W."/>
        </authorList>
    </citation>
    <scope>NUCLEOTIDE SEQUENCE [LARGE SCALE GENOMIC DNA]</scope>
    <source>
        <strain evidence="3 4">CIP104813</strain>
    </source>
</reference>
<dbReference type="EMBL" id="FWFG01000035">
    <property type="protein sequence ID" value="SLM89626.1"/>
    <property type="molecule type" value="Genomic_DNA"/>
</dbReference>
<dbReference type="SUPFAM" id="SSF53474">
    <property type="entry name" value="alpha/beta-Hydrolases"/>
    <property type="match status" value="1"/>
</dbReference>
<feature type="domain" description="Phospholipase/carboxylesterase/thioesterase" evidence="2">
    <location>
        <begin position="52"/>
        <end position="232"/>
    </location>
</feature>